<dbReference type="EMBL" id="KL660275">
    <property type="protein sequence ID" value="KFA67049.1"/>
    <property type="molecule type" value="Genomic_DNA"/>
</dbReference>
<name>A0A084QSW4_STAC4</name>
<dbReference type="InParanoid" id="A0A084QSW4"/>
<reference evidence="1 2" key="1">
    <citation type="journal article" date="2014" name="BMC Genomics">
        <title>Comparative genome sequencing reveals chemotype-specific gene clusters in the toxigenic black mold Stachybotrys.</title>
        <authorList>
            <person name="Semeiks J."/>
            <person name="Borek D."/>
            <person name="Otwinowski Z."/>
            <person name="Grishin N.V."/>
        </authorList>
    </citation>
    <scope>NUCLEOTIDE SEQUENCE [LARGE SCALE GENOMIC DNA]</scope>
    <source>
        <strain evidence="1 2">IBT 40285</strain>
    </source>
</reference>
<dbReference type="OrthoDB" id="4922793at2759"/>
<dbReference type="Proteomes" id="UP000028524">
    <property type="component" value="Unassembled WGS sequence"/>
</dbReference>
<gene>
    <name evidence="1" type="ORF">S40285_07261</name>
</gene>
<dbReference type="AlphaFoldDB" id="A0A084QSW4"/>
<evidence type="ECO:0000313" key="1">
    <source>
        <dbReference type="EMBL" id="KFA67049.1"/>
    </source>
</evidence>
<keyword evidence="2" id="KW-1185">Reference proteome</keyword>
<protein>
    <recommendedName>
        <fullName evidence="3">Aminoglycoside phosphotransferase domain-containing protein</fullName>
    </recommendedName>
</protein>
<organism evidence="1 2">
    <name type="scientific">Stachybotrys chlorohalonatus (strain IBT 40285)</name>
    <dbReference type="NCBI Taxonomy" id="1283841"/>
    <lineage>
        <taxon>Eukaryota</taxon>
        <taxon>Fungi</taxon>
        <taxon>Dikarya</taxon>
        <taxon>Ascomycota</taxon>
        <taxon>Pezizomycotina</taxon>
        <taxon>Sordariomycetes</taxon>
        <taxon>Hypocreomycetidae</taxon>
        <taxon>Hypocreales</taxon>
        <taxon>Stachybotryaceae</taxon>
        <taxon>Stachybotrys</taxon>
    </lineage>
</organism>
<evidence type="ECO:0008006" key="3">
    <source>
        <dbReference type="Google" id="ProtNLM"/>
    </source>
</evidence>
<sequence>MSSQQQDPFVEEEDLSIRGIEIYRYLVPDHKTELSVQDCLHKWTNRIELDALEEYDRAQLLREVARFFAMAFIFSQDEKLETSKVLEGCVSQAIEAVSDLLPPSIITQLNTTSRLLFSSEYPQVLVPRDPMQGIVVSEATNSIVGLSDWEDVAVQPFGMGLDCLYWLTGCGKSIWGWQPYECRRRLLDAFWEEFWQAVGIEEILPGRRGNFREVAEIAAKVGLLVRCDLDADEFVKFTLQEMLTE</sequence>
<accession>A0A084QSW4</accession>
<dbReference type="HOGENOM" id="CLU_1134193_0_0_1"/>
<evidence type="ECO:0000313" key="2">
    <source>
        <dbReference type="Proteomes" id="UP000028524"/>
    </source>
</evidence>
<proteinExistence type="predicted"/>
<dbReference type="STRING" id="1283841.A0A084QSW4"/>